<dbReference type="SUPFAM" id="SSF55658">
    <property type="entry name" value="L9 N-domain-like"/>
    <property type="match status" value="1"/>
</dbReference>
<dbReference type="AlphaFoldDB" id="A0A141SD55"/>
<proteinExistence type="inferred from homology"/>
<organism evidence="8">
    <name type="scientific">Sporolithon durum</name>
    <dbReference type="NCBI Taxonomy" id="48970"/>
    <lineage>
        <taxon>Eukaryota</taxon>
        <taxon>Rhodophyta</taxon>
        <taxon>Florideophyceae</taxon>
        <taxon>Corallinophycidae</taxon>
        <taxon>Sporolithales</taxon>
        <taxon>Sporolithaceae</taxon>
        <taxon>Sporolithon</taxon>
    </lineage>
</organism>
<dbReference type="InterPro" id="IPR036791">
    <property type="entry name" value="Ribosomal_bL9_C_sf"/>
</dbReference>
<dbReference type="InterPro" id="IPR036935">
    <property type="entry name" value="Ribosomal_bL9_N_sf"/>
</dbReference>
<dbReference type="GO" id="GO:0005840">
    <property type="term" value="C:ribosome"/>
    <property type="evidence" value="ECO:0007669"/>
    <property type="project" value="UniProtKB-KW"/>
</dbReference>
<evidence type="ECO:0000256" key="5">
    <source>
        <dbReference type="ARBA" id="ARBA00023274"/>
    </source>
</evidence>
<dbReference type="InterPro" id="IPR000244">
    <property type="entry name" value="Ribosomal_bL9"/>
</dbReference>
<comment type="similarity">
    <text evidence="1">Belongs to the bacterial ribosomal protein bL9 family.</text>
</comment>
<keyword evidence="8" id="KW-0934">Plastid</keyword>
<evidence type="ECO:0000256" key="2">
    <source>
        <dbReference type="ARBA" id="ARBA00022730"/>
    </source>
</evidence>
<dbReference type="GeneID" id="27215691"/>
<evidence type="ECO:0000313" key="8">
    <source>
        <dbReference type="EMBL" id="AMK96223.1"/>
    </source>
</evidence>
<dbReference type="PROSITE" id="PS00651">
    <property type="entry name" value="RIBOSOMAL_L9"/>
    <property type="match status" value="1"/>
</dbReference>
<dbReference type="NCBIfam" id="TIGR00158">
    <property type="entry name" value="L9"/>
    <property type="match status" value="1"/>
</dbReference>
<keyword evidence="5" id="KW-0687">Ribonucleoprotein</keyword>
<dbReference type="GO" id="GO:1990904">
    <property type="term" value="C:ribonucleoprotein complex"/>
    <property type="evidence" value="ECO:0007669"/>
    <property type="project" value="UniProtKB-KW"/>
</dbReference>
<dbReference type="PANTHER" id="PTHR21368">
    <property type="entry name" value="50S RIBOSOMAL PROTEIN L9"/>
    <property type="match status" value="1"/>
</dbReference>
<reference evidence="8" key="1">
    <citation type="submission" date="2015-07" db="EMBL/GenBank/DDBJ databases">
        <title>Reconstructing the complex evolutionary history of mobile plasmids in red algal genomes.</title>
        <authorList>
            <person name="Lee J."/>
            <person name="Kim K.M."/>
            <person name="Yang E.C."/>
            <person name="Miller K.A."/>
            <person name="Boo S.M."/>
            <person name="Bhattacharya D."/>
            <person name="Yoon H.S."/>
        </authorList>
    </citation>
    <scope>NUCLEOTIDE SEQUENCE</scope>
</reference>
<dbReference type="Pfam" id="PF03948">
    <property type="entry name" value="Ribosomal_L9_C"/>
    <property type="match status" value="1"/>
</dbReference>
<feature type="domain" description="Ribosomal protein L9" evidence="7">
    <location>
        <begin position="17"/>
        <end position="44"/>
    </location>
</feature>
<dbReference type="InterPro" id="IPR009027">
    <property type="entry name" value="Ribosomal_bL9/RNase_H1_N"/>
</dbReference>
<dbReference type="InterPro" id="IPR020069">
    <property type="entry name" value="Ribosomal_bL9_C"/>
</dbReference>
<keyword evidence="2" id="KW-0699">rRNA-binding</keyword>
<dbReference type="Gene3D" id="3.10.430.100">
    <property type="entry name" value="Ribosomal protein L9, C-terminal domain"/>
    <property type="match status" value="1"/>
</dbReference>
<evidence type="ECO:0000256" key="4">
    <source>
        <dbReference type="ARBA" id="ARBA00022980"/>
    </source>
</evidence>
<protein>
    <recommendedName>
        <fullName evidence="6">50S ribosomal protein L9, chloroplastic</fullName>
    </recommendedName>
</protein>
<dbReference type="GO" id="GO:0006412">
    <property type="term" value="P:translation"/>
    <property type="evidence" value="ECO:0007669"/>
    <property type="project" value="InterPro"/>
</dbReference>
<dbReference type="Pfam" id="PF01281">
    <property type="entry name" value="Ribosomal_L9_N"/>
    <property type="match status" value="1"/>
</dbReference>
<dbReference type="Gene3D" id="3.40.5.10">
    <property type="entry name" value="Ribosomal protein L9, N-terminal domain"/>
    <property type="match status" value="1"/>
</dbReference>
<dbReference type="SUPFAM" id="SSF55653">
    <property type="entry name" value="Ribosomal protein L9 C-domain"/>
    <property type="match status" value="1"/>
</dbReference>
<gene>
    <name evidence="8" type="primary">rpl9</name>
    <name evidence="8" type="ORF">Sdur_188</name>
</gene>
<dbReference type="InterPro" id="IPR020594">
    <property type="entry name" value="Ribosomal_bL9_bac/chp"/>
</dbReference>
<keyword evidence="3" id="KW-0694">RNA-binding</keyword>
<accession>A0A141SD55</accession>
<dbReference type="InterPro" id="IPR020070">
    <property type="entry name" value="Ribosomal_bL9_N"/>
</dbReference>
<dbReference type="HAMAP" id="MF_00503">
    <property type="entry name" value="Ribosomal_bL9"/>
    <property type="match status" value="1"/>
</dbReference>
<geneLocation type="plastid" evidence="8"/>
<evidence type="ECO:0000256" key="1">
    <source>
        <dbReference type="ARBA" id="ARBA00010605"/>
    </source>
</evidence>
<dbReference type="RefSeq" id="YP_009243981.1">
    <property type="nucleotide sequence ID" value="NC_029857.1"/>
</dbReference>
<dbReference type="GO" id="GO:0019843">
    <property type="term" value="F:rRNA binding"/>
    <property type="evidence" value="ECO:0007669"/>
    <property type="project" value="UniProtKB-KW"/>
</dbReference>
<evidence type="ECO:0000256" key="3">
    <source>
        <dbReference type="ARBA" id="ARBA00022884"/>
    </source>
</evidence>
<evidence type="ECO:0000259" key="7">
    <source>
        <dbReference type="PROSITE" id="PS00651"/>
    </source>
</evidence>
<evidence type="ECO:0000256" key="6">
    <source>
        <dbReference type="ARBA" id="ARBA00035427"/>
    </source>
</evidence>
<sequence>MKKNIPIIIKKTHAHLGNKGEIKVVSLGYASNYLIPNNIAEPANRVKIKQIAIFKQNENKKQIENQTIASRTKTYLDNIIKISIKKKSSQNQQIFGKISEKDIIEKIYMITGEKLQKRQVIIPEIKNTGIYNIKVKLAENLETLIKLQILPDCC</sequence>
<name>A0A141SD55_9FLOR</name>
<dbReference type="GO" id="GO:0003735">
    <property type="term" value="F:structural constituent of ribosome"/>
    <property type="evidence" value="ECO:0007669"/>
    <property type="project" value="InterPro"/>
</dbReference>
<dbReference type="EMBL" id="KT266785">
    <property type="protein sequence ID" value="AMK96223.1"/>
    <property type="molecule type" value="Genomic_DNA"/>
</dbReference>
<keyword evidence="4 8" id="KW-0689">Ribosomal protein</keyword>